<evidence type="ECO:0000256" key="7">
    <source>
        <dbReference type="PIRNR" id="PIRNR010607"/>
    </source>
</evidence>
<keyword evidence="6 7" id="KW-0804">Transcription</keyword>
<dbReference type="GO" id="GO:0006355">
    <property type="term" value="P:regulation of DNA-templated transcription"/>
    <property type="evidence" value="ECO:0007669"/>
    <property type="project" value="UniProtKB-UniRule"/>
</dbReference>
<dbReference type="InterPro" id="IPR008463">
    <property type="entry name" value="CtsR"/>
</dbReference>
<comment type="similarity">
    <text evidence="1 7">Belongs to the CtsR family.</text>
</comment>
<dbReference type="Pfam" id="PF17727">
    <property type="entry name" value="CtsR_C"/>
    <property type="match status" value="1"/>
</dbReference>
<proteinExistence type="inferred from homology"/>
<dbReference type="InterPro" id="IPR041902">
    <property type="entry name" value="CtsR_N_sf"/>
</dbReference>
<evidence type="ECO:0000313" key="10">
    <source>
        <dbReference type="EMBL" id="PIH00470.1"/>
    </source>
</evidence>
<dbReference type="Gene3D" id="3.30.56.130">
    <property type="entry name" value="Transcriptional regulator CtsR, winged HTH domain"/>
    <property type="match status" value="1"/>
</dbReference>
<keyword evidence="3 7" id="KW-0678">Repressor</keyword>
<dbReference type="Gene3D" id="1.10.1200.150">
    <property type="entry name" value="Transcriptional regulator CtsR, C-terminal domain"/>
    <property type="match status" value="1"/>
</dbReference>
<dbReference type="InterPro" id="IPR040465">
    <property type="entry name" value="CtsR_N"/>
</dbReference>
<keyword evidence="4 7" id="KW-0805">Transcription regulation</keyword>
<dbReference type="RefSeq" id="WP_003357349.1">
    <property type="nucleotide sequence ID" value="NZ_PEIK01000021.1"/>
</dbReference>
<dbReference type="InterPro" id="IPR041473">
    <property type="entry name" value="CtsR_C"/>
</dbReference>
<feature type="domain" description="CtsR N-terminal HTH" evidence="8">
    <location>
        <begin position="6"/>
        <end position="77"/>
    </location>
</feature>
<protein>
    <recommendedName>
        <fullName evidence="2 7">Transcriptional regulator CtsR</fullName>
    </recommendedName>
</protein>
<dbReference type="Pfam" id="PF05848">
    <property type="entry name" value="CtsR"/>
    <property type="match status" value="1"/>
</dbReference>
<gene>
    <name evidence="10" type="ORF">CS538_17765</name>
</gene>
<evidence type="ECO:0000256" key="1">
    <source>
        <dbReference type="ARBA" id="ARBA00010189"/>
    </source>
</evidence>
<dbReference type="AlphaFoldDB" id="A0A2G7H5V0"/>
<evidence type="ECO:0000256" key="3">
    <source>
        <dbReference type="ARBA" id="ARBA00022491"/>
    </source>
</evidence>
<evidence type="ECO:0000256" key="4">
    <source>
        <dbReference type="ARBA" id="ARBA00023015"/>
    </source>
</evidence>
<keyword evidence="11" id="KW-1185">Reference proteome</keyword>
<evidence type="ECO:0000259" key="9">
    <source>
        <dbReference type="Pfam" id="PF17727"/>
    </source>
</evidence>
<feature type="domain" description="CtsR C-terminal dimerization" evidence="9">
    <location>
        <begin position="80"/>
        <end position="151"/>
    </location>
</feature>
<sequence length="154" mass="17690">MIFVARLSDIIEDFIKEMFQENNESELQIKRNELANYFSCAPSQINYVLTTRFTEDKGYYIESKRGGGGCIIIKRIEFTDNKNLKELIVDRIGNSITYDNAINIIDGLVETAFITEREAIIMKIAINDRVFGNIDANKNMLRANILKNIIMVII</sequence>
<accession>A0A2G7H5V0</accession>
<dbReference type="GO" id="GO:0003677">
    <property type="term" value="F:DNA binding"/>
    <property type="evidence" value="ECO:0007669"/>
    <property type="project" value="UniProtKB-UniRule"/>
</dbReference>
<evidence type="ECO:0000256" key="2">
    <source>
        <dbReference type="ARBA" id="ARBA00014129"/>
    </source>
</evidence>
<evidence type="ECO:0000256" key="5">
    <source>
        <dbReference type="ARBA" id="ARBA00023125"/>
    </source>
</evidence>
<dbReference type="GeneID" id="5187744"/>
<organism evidence="10 11">
    <name type="scientific">Clostridium combesii</name>
    <dbReference type="NCBI Taxonomy" id="39481"/>
    <lineage>
        <taxon>Bacteria</taxon>
        <taxon>Bacillati</taxon>
        <taxon>Bacillota</taxon>
        <taxon>Clostridia</taxon>
        <taxon>Eubacteriales</taxon>
        <taxon>Clostridiaceae</taxon>
        <taxon>Clostridium</taxon>
    </lineage>
</organism>
<evidence type="ECO:0000259" key="8">
    <source>
        <dbReference type="Pfam" id="PF05848"/>
    </source>
</evidence>
<evidence type="ECO:0000313" key="11">
    <source>
        <dbReference type="Proteomes" id="UP000231322"/>
    </source>
</evidence>
<dbReference type="EMBL" id="PEIK01000021">
    <property type="protein sequence ID" value="PIH00470.1"/>
    <property type="molecule type" value="Genomic_DNA"/>
</dbReference>
<evidence type="ECO:0000256" key="6">
    <source>
        <dbReference type="ARBA" id="ARBA00023163"/>
    </source>
</evidence>
<dbReference type="InterPro" id="IPR041908">
    <property type="entry name" value="CtsR_C_sf"/>
</dbReference>
<name>A0A2G7H5V0_9CLOT</name>
<reference evidence="10 11" key="1">
    <citation type="submission" date="2017-10" db="EMBL/GenBank/DDBJ databases">
        <title>Reclassification of Eubacterium combesii and discrepancies in the nomenclature of botulinum neurotoxin producing clostridia. Request for an Opinion.</title>
        <authorList>
            <person name="Dobritsa A.P."/>
            <person name="Kutumbaka K.K."/>
            <person name="Samadpour M."/>
        </authorList>
    </citation>
    <scope>NUCLEOTIDE SEQUENCE [LARGE SCALE GENOMIC DNA]</scope>
    <source>
        <strain evidence="10 11">DSM 20696</strain>
    </source>
</reference>
<dbReference type="Proteomes" id="UP000231322">
    <property type="component" value="Unassembled WGS sequence"/>
</dbReference>
<dbReference type="PIRSF" id="PIRSF010607">
    <property type="entry name" value="Txn_repr_CtsR"/>
    <property type="match status" value="1"/>
</dbReference>
<keyword evidence="5 7" id="KW-0238">DNA-binding</keyword>
<comment type="caution">
    <text evidence="10">The sequence shown here is derived from an EMBL/GenBank/DDBJ whole genome shotgun (WGS) entry which is preliminary data.</text>
</comment>